<feature type="region of interest" description="Disordered" evidence="1">
    <location>
        <begin position="333"/>
        <end position="370"/>
    </location>
</feature>
<feature type="region of interest" description="Disordered" evidence="1">
    <location>
        <begin position="252"/>
        <end position="313"/>
    </location>
</feature>
<evidence type="ECO:0000313" key="3">
    <source>
        <dbReference type="EMBL" id="GBE85994.1"/>
    </source>
</evidence>
<evidence type="ECO:0000256" key="1">
    <source>
        <dbReference type="SAM" id="MobiDB-lite"/>
    </source>
</evidence>
<evidence type="ECO:0000259" key="2">
    <source>
        <dbReference type="Pfam" id="PF08639"/>
    </source>
</evidence>
<feature type="region of interest" description="Disordered" evidence="1">
    <location>
        <begin position="441"/>
        <end position="486"/>
    </location>
</feature>
<name>A0A401GW52_9APHY</name>
<dbReference type="InterPro" id="IPR013948">
    <property type="entry name" value="DNA_replication_reg_Sld3_C"/>
</dbReference>
<accession>A0A401GW52</accession>
<dbReference type="AlphaFoldDB" id="A0A401GW52"/>
<dbReference type="Pfam" id="PF08639">
    <property type="entry name" value="Sld3_STD"/>
    <property type="match status" value="1"/>
</dbReference>
<sequence length="486" mass="53909">MPLMHFIPALLRIVSHPKSPLDPAPSSSLPSLHTLLQPLLLTPRSSSEKYQSHICQILADDGGAGDAEETMMWYALRYEKMDDERSAKLSDDQAPDADEEKWRHTWLGGMERREVQIQILLHLLLLSQSGPSQPGEVEPVRAEIPVQLMLSPSKRKRKQRDPSLRPLPLEEGLEFFMDKLSMWQLMASLEEEDAKRHVYGKGKQRAVDDRDWIQVFCEDIVEPLFKDKQPDLCALLHTKVFQASAFSDDADSFTFSPSPPSSPRLKPAATASSQSSHGRNPPPQVKTSDRLRSRSLSVSLEQERSRSRSASVDAAGLRKRMFAREVSMSTVFKGKNKDSKTKASTARTRVGRAPQEKPAPVVKEKRKGRESAFGMTLVAATPTKPRVKSQSQREAALAQPAFLQQRDRARALRLKPLAEGPVEGDGSNDQWMLPSSPDVLLMGPDGDDDTSVLGKSAKGRRDGAGSRRMGSLLVTSTPTKKARIGI</sequence>
<dbReference type="RefSeq" id="XP_027616907.1">
    <property type="nucleotide sequence ID" value="XM_027761106.1"/>
</dbReference>
<dbReference type="Proteomes" id="UP000287166">
    <property type="component" value="Unassembled WGS sequence"/>
</dbReference>
<dbReference type="EMBL" id="BFAD01000008">
    <property type="protein sequence ID" value="GBE85994.1"/>
    <property type="molecule type" value="Genomic_DNA"/>
</dbReference>
<organism evidence="3 4">
    <name type="scientific">Sparassis crispa</name>
    <dbReference type="NCBI Taxonomy" id="139825"/>
    <lineage>
        <taxon>Eukaryota</taxon>
        <taxon>Fungi</taxon>
        <taxon>Dikarya</taxon>
        <taxon>Basidiomycota</taxon>
        <taxon>Agaricomycotina</taxon>
        <taxon>Agaricomycetes</taxon>
        <taxon>Polyporales</taxon>
        <taxon>Sparassidaceae</taxon>
        <taxon>Sparassis</taxon>
    </lineage>
</organism>
<dbReference type="Gene3D" id="1.20.58.2130">
    <property type="match status" value="1"/>
</dbReference>
<reference evidence="3 4" key="1">
    <citation type="journal article" date="2018" name="Sci. Rep.">
        <title>Genome sequence of the cauliflower mushroom Sparassis crispa (Hanabiratake) and its association with beneficial usage.</title>
        <authorList>
            <person name="Kiyama R."/>
            <person name="Furutani Y."/>
            <person name="Kawaguchi K."/>
            <person name="Nakanishi T."/>
        </authorList>
    </citation>
    <scope>NUCLEOTIDE SEQUENCE [LARGE SCALE GENOMIC DNA]</scope>
</reference>
<protein>
    <recommendedName>
        <fullName evidence="2">DNA replication regulator Sld3 C-terminal domain-containing protein</fullName>
    </recommendedName>
</protein>
<keyword evidence="4" id="KW-1185">Reference proteome</keyword>
<proteinExistence type="predicted"/>
<comment type="caution">
    <text evidence="3">The sequence shown here is derived from an EMBL/GenBank/DDBJ whole genome shotgun (WGS) entry which is preliminary data.</text>
</comment>
<evidence type="ECO:0000313" key="4">
    <source>
        <dbReference type="Proteomes" id="UP000287166"/>
    </source>
</evidence>
<dbReference type="OrthoDB" id="3003917at2759"/>
<feature type="domain" description="DNA replication regulator Sld3 C-terminal" evidence="2">
    <location>
        <begin position="96"/>
        <end position="342"/>
    </location>
</feature>
<dbReference type="STRING" id="139825.A0A401GW52"/>
<dbReference type="InParanoid" id="A0A401GW52"/>
<gene>
    <name evidence="3" type="ORF">SCP_0805180</name>
</gene>
<dbReference type="GeneID" id="38782911"/>